<dbReference type="AlphaFoldDB" id="A0A7T0LKW6"/>
<dbReference type="RefSeq" id="WP_166858287.1">
    <property type="nucleotide sequence ID" value="NZ_CP063989.1"/>
</dbReference>
<dbReference type="KEGG" id="arep:ID810_11520"/>
<protein>
    <submittedName>
        <fullName evidence="3">Uncharacterized protein</fullName>
    </submittedName>
</protein>
<dbReference type="PANTHER" id="PTHR35007">
    <property type="entry name" value="INTEGRAL MEMBRANE PROTEIN-RELATED"/>
    <property type="match status" value="1"/>
</dbReference>
<keyword evidence="2" id="KW-0472">Membrane</keyword>
<name>A0A7T0LKW6_9ACTO</name>
<reference evidence="3 4" key="1">
    <citation type="submission" date="2020-11" db="EMBL/GenBank/DDBJ databases">
        <title>Actinomyces sp. ZJ750.</title>
        <authorList>
            <person name="Zhou J."/>
        </authorList>
    </citation>
    <scope>NUCLEOTIDE SEQUENCE [LARGE SCALE GENOMIC DNA]</scope>
    <source>
        <strain evidence="3 4">ZJ750</strain>
    </source>
</reference>
<dbReference type="PANTHER" id="PTHR35007:SF4">
    <property type="entry name" value="CONSERVED TRANSMEMBRANE PROTEIN-RELATED"/>
    <property type="match status" value="1"/>
</dbReference>
<gene>
    <name evidence="3" type="ORF">ID810_11520</name>
</gene>
<dbReference type="Proteomes" id="UP000594637">
    <property type="component" value="Chromosome"/>
</dbReference>
<keyword evidence="2" id="KW-1133">Transmembrane helix</keyword>
<sequence length="394" mass="40155">MSAAPLLAGLLLALAVAVVLLPARREPPVGTVGSAGSAGGAWTRPGHGRQRAPDVALLLTEVATLLRAGATTQRAWQRGLERAGLSEGTVPDDDGVPPALRALATPPGHHPRELLRRLRDPDDARRRREAAAAVPGAVAACRLTGALGAPLADVLEAVAEGVADSARAEASRATALSGPRATARLLAGLPLFGLVLGAGVGARPLQVLLDGGWGSALGAGGLVLVVIGHVATSRLVRAAEQDQDGVDEALCLDLACAALRAGASVPGCLEALGRALEEDALGVVGRALLLGASWEAAWQAPEHAGAARARRWRHRREGLELSLRPGWEDGASPAPLLAARAAALRAGRQAAEREAAERLAVRLVLPLGLCHLPAFLMLAIVPVVLSIGGDLLAG</sequence>
<evidence type="ECO:0000256" key="1">
    <source>
        <dbReference type="SAM" id="MobiDB-lite"/>
    </source>
</evidence>
<feature type="region of interest" description="Disordered" evidence="1">
    <location>
        <begin position="29"/>
        <end position="48"/>
    </location>
</feature>
<evidence type="ECO:0000313" key="3">
    <source>
        <dbReference type="EMBL" id="QPL05321.1"/>
    </source>
</evidence>
<evidence type="ECO:0000256" key="2">
    <source>
        <dbReference type="SAM" id="Phobius"/>
    </source>
</evidence>
<proteinExistence type="predicted"/>
<evidence type="ECO:0000313" key="4">
    <source>
        <dbReference type="Proteomes" id="UP000594637"/>
    </source>
</evidence>
<accession>A0A7T0LKW6</accession>
<dbReference type="EMBL" id="CP063989">
    <property type="protein sequence ID" value="QPL05321.1"/>
    <property type="molecule type" value="Genomic_DNA"/>
</dbReference>
<keyword evidence="4" id="KW-1185">Reference proteome</keyword>
<feature type="transmembrane region" description="Helical" evidence="2">
    <location>
        <begin position="372"/>
        <end position="393"/>
    </location>
</feature>
<keyword evidence="2" id="KW-0812">Transmembrane</keyword>
<organism evidence="3 4">
    <name type="scientific">Actinomyces respiraculi</name>
    <dbReference type="NCBI Taxonomy" id="2744574"/>
    <lineage>
        <taxon>Bacteria</taxon>
        <taxon>Bacillati</taxon>
        <taxon>Actinomycetota</taxon>
        <taxon>Actinomycetes</taxon>
        <taxon>Actinomycetales</taxon>
        <taxon>Actinomycetaceae</taxon>
        <taxon>Actinomyces</taxon>
    </lineage>
</organism>